<evidence type="ECO:0000313" key="3">
    <source>
        <dbReference type="Proteomes" id="UP000465112"/>
    </source>
</evidence>
<keyword evidence="3" id="KW-1185">Reference proteome</keyword>
<evidence type="ECO:0000256" key="1">
    <source>
        <dbReference type="SAM" id="MobiDB-lite"/>
    </source>
</evidence>
<feature type="compositionally biased region" description="Basic and acidic residues" evidence="1">
    <location>
        <begin position="157"/>
        <end position="168"/>
    </location>
</feature>
<gene>
    <name evidence="2" type="ORF">PFLUV_G00239470</name>
</gene>
<accession>A0A6A5DW58</accession>
<feature type="compositionally biased region" description="Basic and acidic residues" evidence="1">
    <location>
        <begin position="273"/>
        <end position="290"/>
    </location>
</feature>
<feature type="compositionally biased region" description="Basic residues" evidence="1">
    <location>
        <begin position="37"/>
        <end position="57"/>
    </location>
</feature>
<feature type="compositionally biased region" description="Basic and acidic residues" evidence="1">
    <location>
        <begin position="59"/>
        <end position="75"/>
    </location>
</feature>
<evidence type="ECO:0000313" key="2">
    <source>
        <dbReference type="EMBL" id="KAF1373496.1"/>
    </source>
</evidence>
<feature type="compositionally biased region" description="Basic and acidic residues" evidence="1">
    <location>
        <begin position="203"/>
        <end position="230"/>
    </location>
</feature>
<dbReference type="EMBL" id="VHII01000021">
    <property type="protein sequence ID" value="KAF1373496.1"/>
    <property type="molecule type" value="Genomic_DNA"/>
</dbReference>
<proteinExistence type="predicted"/>
<name>A0A6A5DW58_PERFL</name>
<protein>
    <submittedName>
        <fullName evidence="2">Uncharacterized protein</fullName>
    </submittedName>
</protein>
<reference evidence="2 3" key="1">
    <citation type="submission" date="2019-06" db="EMBL/GenBank/DDBJ databases">
        <title>A chromosome-scale genome assembly of the European perch, Perca fluviatilis.</title>
        <authorList>
            <person name="Roques C."/>
            <person name="Zahm M."/>
            <person name="Cabau C."/>
            <person name="Klopp C."/>
            <person name="Bouchez O."/>
            <person name="Donnadieu C."/>
            <person name="Kuhl H."/>
            <person name="Gislard M."/>
            <person name="Guendouz S."/>
            <person name="Journot L."/>
            <person name="Haffray P."/>
            <person name="Bestin A."/>
            <person name="Morvezen R."/>
            <person name="Feron R."/>
            <person name="Wen M."/>
            <person name="Jouanno E."/>
            <person name="Herpin A."/>
            <person name="Schartl M."/>
            <person name="Postlethwait J."/>
            <person name="Schaerlinger B."/>
            <person name="Chardard D."/>
            <person name="Lecocq T."/>
            <person name="Poncet C."/>
            <person name="Jaffrelo L."/>
            <person name="Lampietro C."/>
            <person name="Guiguen Y."/>
        </authorList>
    </citation>
    <scope>NUCLEOTIDE SEQUENCE [LARGE SCALE GENOMIC DNA]</scope>
    <source>
        <tissue evidence="2">Blood</tissue>
    </source>
</reference>
<comment type="caution">
    <text evidence="2">The sequence shown here is derived from an EMBL/GenBank/DDBJ whole genome shotgun (WGS) entry which is preliminary data.</text>
</comment>
<sequence length="323" mass="35897">MEEGAGRSAARPQNMEDVATKRHRESSKERGPGSGIRKARDKERRKKRNQRRKKSNSKAKGDANVKSEDTEKGEMEVVETTSSQTQESVSIATQHVDPLVEDSLPTVHNSEERRHKDAKMVQAQTQTEKHQGQNKFTQTPVVSQNNQETQTDVPVPKPDHTSDEKTPDETNNAAETQLKQDKHTPEPKMQEDCAVQTPLKQNQDPDKDRVPSDLVKEQNPEKESKSKEENPSAGVSADPAGSKAEKDAKPMSYAKVVTGEGGSQKQSNMEASKAADKTTDTSQSTRDRSPVRPPPGVPMFTVHIYAVLDKKFKFNQDHDTLVL</sequence>
<dbReference type="AlphaFoldDB" id="A0A6A5DW58"/>
<feature type="region of interest" description="Disordered" evidence="1">
    <location>
        <begin position="1"/>
        <end position="297"/>
    </location>
</feature>
<feature type="compositionally biased region" description="Basic and acidic residues" evidence="1">
    <location>
        <begin position="178"/>
        <end position="191"/>
    </location>
</feature>
<feature type="compositionally biased region" description="Polar residues" evidence="1">
    <location>
        <begin position="133"/>
        <end position="152"/>
    </location>
</feature>
<dbReference type="OrthoDB" id="8964641at2759"/>
<feature type="compositionally biased region" description="Basic and acidic residues" evidence="1">
    <location>
        <begin position="109"/>
        <end position="119"/>
    </location>
</feature>
<organism evidence="2 3">
    <name type="scientific">Perca fluviatilis</name>
    <name type="common">European perch</name>
    <dbReference type="NCBI Taxonomy" id="8168"/>
    <lineage>
        <taxon>Eukaryota</taxon>
        <taxon>Metazoa</taxon>
        <taxon>Chordata</taxon>
        <taxon>Craniata</taxon>
        <taxon>Vertebrata</taxon>
        <taxon>Euteleostomi</taxon>
        <taxon>Actinopterygii</taxon>
        <taxon>Neopterygii</taxon>
        <taxon>Teleostei</taxon>
        <taxon>Neoteleostei</taxon>
        <taxon>Acanthomorphata</taxon>
        <taxon>Eupercaria</taxon>
        <taxon>Perciformes</taxon>
        <taxon>Percoidei</taxon>
        <taxon>Percidae</taxon>
        <taxon>Percinae</taxon>
        <taxon>Perca</taxon>
    </lineage>
</organism>
<dbReference type="Proteomes" id="UP000465112">
    <property type="component" value="Chromosome 21"/>
</dbReference>
<feature type="compositionally biased region" description="Low complexity" evidence="1">
    <location>
        <begin position="78"/>
        <end position="90"/>
    </location>
</feature>